<evidence type="ECO:0000313" key="2">
    <source>
        <dbReference type="EMBL" id="PNS14290.1"/>
    </source>
</evidence>
<dbReference type="EMBL" id="NKHZ01000088">
    <property type="protein sequence ID" value="PNS14290.1"/>
    <property type="molecule type" value="Genomic_DNA"/>
</dbReference>
<organism evidence="2 3">
    <name type="scientific">Sphaceloma murrayae</name>
    <dbReference type="NCBI Taxonomy" id="2082308"/>
    <lineage>
        <taxon>Eukaryota</taxon>
        <taxon>Fungi</taxon>
        <taxon>Dikarya</taxon>
        <taxon>Ascomycota</taxon>
        <taxon>Pezizomycotina</taxon>
        <taxon>Dothideomycetes</taxon>
        <taxon>Dothideomycetidae</taxon>
        <taxon>Myriangiales</taxon>
        <taxon>Elsinoaceae</taxon>
        <taxon>Sphaceloma</taxon>
    </lineage>
</organism>
<evidence type="ECO:0000313" key="3">
    <source>
        <dbReference type="Proteomes" id="UP000243797"/>
    </source>
</evidence>
<feature type="region of interest" description="Disordered" evidence="1">
    <location>
        <begin position="1"/>
        <end position="22"/>
    </location>
</feature>
<comment type="caution">
    <text evidence="2">The sequence shown here is derived from an EMBL/GenBank/DDBJ whole genome shotgun (WGS) entry which is preliminary data.</text>
</comment>
<evidence type="ECO:0000256" key="1">
    <source>
        <dbReference type="SAM" id="MobiDB-lite"/>
    </source>
</evidence>
<reference evidence="2 3" key="1">
    <citation type="submission" date="2017-06" db="EMBL/GenBank/DDBJ databases">
        <title>Draft genome sequence of a variant of Elsinoe murrayae.</title>
        <authorList>
            <person name="Cheng Q."/>
        </authorList>
    </citation>
    <scope>NUCLEOTIDE SEQUENCE [LARGE SCALE GENOMIC DNA]</scope>
    <source>
        <strain evidence="2 3">CQ-2017a</strain>
    </source>
</reference>
<feature type="compositionally biased region" description="Basic and acidic residues" evidence="1">
    <location>
        <begin position="305"/>
        <end position="327"/>
    </location>
</feature>
<dbReference type="AlphaFoldDB" id="A0A2K1QHA9"/>
<protein>
    <submittedName>
        <fullName evidence="2">Uncharacterized protein</fullName>
    </submittedName>
</protein>
<feature type="region of interest" description="Disordered" evidence="1">
    <location>
        <begin position="380"/>
        <end position="425"/>
    </location>
</feature>
<feature type="region of interest" description="Disordered" evidence="1">
    <location>
        <begin position="305"/>
        <end position="357"/>
    </location>
</feature>
<dbReference type="InParanoid" id="A0A2K1QHA9"/>
<keyword evidence="3" id="KW-1185">Reference proteome</keyword>
<feature type="compositionally biased region" description="Polar residues" evidence="1">
    <location>
        <begin position="404"/>
        <end position="422"/>
    </location>
</feature>
<gene>
    <name evidence="2" type="ORF">CAC42_6803</name>
</gene>
<dbReference type="STRING" id="2082308.A0A2K1QHA9"/>
<proteinExistence type="predicted"/>
<accession>A0A2K1QHA9</accession>
<dbReference type="OrthoDB" id="3533623at2759"/>
<name>A0A2K1QHA9_9PEZI</name>
<feature type="compositionally biased region" description="Low complexity" evidence="1">
    <location>
        <begin position="328"/>
        <end position="338"/>
    </location>
</feature>
<sequence length="451" mass="50515">MAELRQPMHKRTASYESSSSAAGPSSQRLILEHILTYPGTYELPLRTMYALNSAPRALPPRPKTPAGMPTLPQGPGEAAQKLTTSLMAEISQMPNQPTSLPVAFITTFVRKCFASELSLVDFPQALTGLDYLKDLENRRIREMHDVLVRININLENVDHAEDMLRDHPDALEWFRSLEERTQQVEALYTKLYVALRRWILINEMSLEPFNKNSCLAMLNTVYPPMAKAPTTQLTPSVLAAQRDQFFKYILVVEKRGPSCLANLIALGKRSGEENGWLAARQVLDKYLMTANSMIDECQNILSEADVSKRSSRKADSGISFVDRDSRKNSSSSEKSISIPTSAERPVSRATPHKSSSALEKLAREIRHLKRNKADVSEIIPQIQVQDAEQSPEQSQRPSMRKMRSLSSLNIRRSVSRNGSVAGSTKDIPKFDVEEMKKHRLAAEVHMMAAAG</sequence>
<feature type="compositionally biased region" description="Polar residues" evidence="1">
    <location>
        <begin position="382"/>
        <end position="397"/>
    </location>
</feature>
<dbReference type="Proteomes" id="UP000243797">
    <property type="component" value="Unassembled WGS sequence"/>
</dbReference>